<dbReference type="PANTHER" id="PTHR37423">
    <property type="entry name" value="SOLUBLE LYTIC MUREIN TRANSGLYCOSYLASE-RELATED"/>
    <property type="match status" value="1"/>
</dbReference>
<dbReference type="GO" id="GO:0008933">
    <property type="term" value="F:peptidoglycan lytic transglycosylase activity"/>
    <property type="evidence" value="ECO:0007669"/>
    <property type="project" value="InterPro"/>
</dbReference>
<evidence type="ECO:0000313" key="4">
    <source>
        <dbReference type="EMBL" id="EEV87373.1"/>
    </source>
</evidence>
<feature type="compositionally biased region" description="Low complexity" evidence="2">
    <location>
        <begin position="195"/>
        <end position="205"/>
    </location>
</feature>
<feature type="domain" description="Transglycosylase SLT" evidence="3">
    <location>
        <begin position="513"/>
        <end position="610"/>
    </location>
</feature>
<dbReference type="STRING" id="2718.CHUV0807_0754"/>
<evidence type="ECO:0000256" key="2">
    <source>
        <dbReference type="SAM" id="MobiDB-lite"/>
    </source>
</evidence>
<dbReference type="GO" id="GO:0000270">
    <property type="term" value="P:peptidoglycan metabolic process"/>
    <property type="evidence" value="ECO:0007669"/>
    <property type="project" value="InterPro"/>
</dbReference>
<feature type="compositionally biased region" description="Low complexity" evidence="2">
    <location>
        <begin position="232"/>
        <end position="242"/>
    </location>
</feature>
<gene>
    <name evidence="4" type="primary">yjbJ</name>
    <name evidence="4" type="ORF">HMPREF0198_2517</name>
</gene>
<evidence type="ECO:0000256" key="1">
    <source>
        <dbReference type="ARBA" id="ARBA00007734"/>
    </source>
</evidence>
<dbReference type="SUPFAM" id="SSF53955">
    <property type="entry name" value="Lysozyme-like"/>
    <property type="match status" value="1"/>
</dbReference>
<dbReference type="Gene3D" id="1.10.530.10">
    <property type="match status" value="1"/>
</dbReference>
<feature type="compositionally biased region" description="Pro residues" evidence="2">
    <location>
        <begin position="143"/>
        <end position="161"/>
    </location>
</feature>
<dbReference type="InterPro" id="IPR000189">
    <property type="entry name" value="Transglyc_AS"/>
</dbReference>
<dbReference type="PROSITE" id="PS00922">
    <property type="entry name" value="TRANSGLYCOSYLASE"/>
    <property type="match status" value="1"/>
</dbReference>
<dbReference type="InterPro" id="IPR023346">
    <property type="entry name" value="Lysozyme-like_dom_sf"/>
</dbReference>
<dbReference type="EMBL" id="ACKY01000132">
    <property type="protein sequence ID" value="EEV87373.1"/>
    <property type="molecule type" value="Genomic_DNA"/>
</dbReference>
<comment type="caution">
    <text evidence="4">The sequence shown here is derived from an EMBL/GenBank/DDBJ whole genome shotgun (WGS) entry which is preliminary data.</text>
</comment>
<evidence type="ECO:0000313" key="5">
    <source>
        <dbReference type="Proteomes" id="UP000004870"/>
    </source>
</evidence>
<sequence length="641" mass="67741">MPGRNQAPQYTYTLSAHPYIKPTAFQSPAQKAPSPCGGGLGWGSSAYLAAQSPTDLPLSPAQRGRDGEGVTKTRAATAFTRPLLACLLLAGAVCYPAHAQDATAGLYICPAPGGMNNIVSKPTGDNCRPYQKGALGGNNPAPAAAPAPQPVAQPTPLPVTTPKPAKNETAKGGYTWDEDDTPAKPTAKNNEPTKAPEAPANNLLFPPAPNYSSDPRGSGNYYRDLAIRPGKPGSAAAATPAVGAPPPAPAEEKTVATITPSGKQIWVCPQLDGTPTIIETETPPQGNCQPLGRKGGETSAPALPAPNRGKPLVGFTPGDGEEIAQDIYKCFDNEGTPNFVPANKREHYRHCTFFSRSYSGAKQEFRQQATQSQSLEALAAAGVQKNTNPATNGGPGLQCTGAGSIAFNGETREFNCATRSFDYTPGTSGGEARLGNQQTNIAAHNLDYLNTQGSCGGTVTSENGRVFHLEPTKDCPQSYIIEAERIAAKIRNELNINVSGAFRERQRNLSAQINQIAREVGVEPHFVHAIISAESAYKPGARSHAGAMGLMQLMPGTARRFGVTDAYNTGQNITGGATYLKWLLNEFGGDMQLAAAGYNAGEGNVKKYGRKIPPFIETRAYVPKVMEYYRRYKANPSEIGL</sequence>
<protein>
    <submittedName>
        <fullName evidence="4">Transglycosylase SLT domain protein</fullName>
    </submittedName>
</protein>
<dbReference type="CDD" id="cd00254">
    <property type="entry name" value="LT-like"/>
    <property type="match status" value="1"/>
</dbReference>
<dbReference type="Proteomes" id="UP000004870">
    <property type="component" value="Unassembled WGS sequence"/>
</dbReference>
<dbReference type="HOGENOM" id="CLU_426818_0_0_6"/>
<dbReference type="Pfam" id="PF01464">
    <property type="entry name" value="SLT"/>
    <property type="match status" value="1"/>
</dbReference>
<dbReference type="InterPro" id="IPR008258">
    <property type="entry name" value="Transglycosylase_SLT_dom_1"/>
</dbReference>
<name>C8NDD9_CARH6</name>
<keyword evidence="5" id="KW-1185">Reference proteome</keyword>
<feature type="region of interest" description="Disordered" evidence="2">
    <location>
        <begin position="129"/>
        <end position="215"/>
    </location>
</feature>
<organism evidence="4 5">
    <name type="scientific">Cardiobacterium hominis (strain ATCC 15826 / DSM 8339 / NCTC 10426 / 6573)</name>
    <dbReference type="NCBI Taxonomy" id="638300"/>
    <lineage>
        <taxon>Bacteria</taxon>
        <taxon>Pseudomonadati</taxon>
        <taxon>Pseudomonadota</taxon>
        <taxon>Gammaproteobacteria</taxon>
        <taxon>Cardiobacteriales</taxon>
        <taxon>Cardiobacteriaceae</taxon>
        <taxon>Cardiobacterium</taxon>
    </lineage>
</organism>
<dbReference type="PANTHER" id="PTHR37423:SF2">
    <property type="entry name" value="MEMBRANE-BOUND LYTIC MUREIN TRANSGLYCOSYLASE C"/>
    <property type="match status" value="1"/>
</dbReference>
<dbReference type="AlphaFoldDB" id="C8NDD9"/>
<proteinExistence type="inferred from homology"/>
<dbReference type="GO" id="GO:0016020">
    <property type="term" value="C:membrane"/>
    <property type="evidence" value="ECO:0007669"/>
    <property type="project" value="InterPro"/>
</dbReference>
<feature type="region of interest" description="Disordered" evidence="2">
    <location>
        <begin position="232"/>
        <end position="252"/>
    </location>
</feature>
<reference evidence="4 5" key="1">
    <citation type="submission" date="2009-08" db="EMBL/GenBank/DDBJ databases">
        <authorList>
            <person name="Qin X."/>
            <person name="Bachman B."/>
            <person name="Battles P."/>
            <person name="Bell A."/>
            <person name="Bess C."/>
            <person name="Bickham C."/>
            <person name="Chaboub L."/>
            <person name="Chen D."/>
            <person name="Coyle M."/>
            <person name="Deiros D.R."/>
            <person name="Dinh H."/>
            <person name="Forbes L."/>
            <person name="Fowler G."/>
            <person name="Francisco L."/>
            <person name="Fu Q."/>
            <person name="Gubbala S."/>
            <person name="Hale W."/>
            <person name="Han Y."/>
            <person name="Hemphill L."/>
            <person name="Highlander S.K."/>
            <person name="Hirani K."/>
            <person name="Hogues M."/>
            <person name="Jackson L."/>
            <person name="Jakkamsetti A."/>
            <person name="Javaid M."/>
            <person name="Jiang H."/>
            <person name="Korchina V."/>
            <person name="Kovar C."/>
            <person name="Lara F."/>
            <person name="Lee S."/>
            <person name="Mata R."/>
            <person name="Mathew T."/>
            <person name="Moen C."/>
            <person name="Morales K."/>
            <person name="Munidasa M."/>
            <person name="Nazareth L."/>
            <person name="Ngo R."/>
            <person name="Nguyen L."/>
            <person name="Okwuonu G."/>
            <person name="Ongeri F."/>
            <person name="Patil S."/>
            <person name="Petrosino J."/>
            <person name="Pham C."/>
            <person name="Pham P."/>
            <person name="Pu L.-L."/>
            <person name="Puazo M."/>
            <person name="Raj R."/>
            <person name="Reid J."/>
            <person name="Rouhana J."/>
            <person name="Saada N."/>
            <person name="Shang Y."/>
            <person name="Simmons D."/>
            <person name="Thornton R."/>
            <person name="Warren J."/>
            <person name="Weissenberger G."/>
            <person name="Zhang J."/>
            <person name="Zhang L."/>
            <person name="Zhou C."/>
            <person name="Zhu D."/>
            <person name="Muzny D."/>
            <person name="Worley K."/>
            <person name="Gibbs R."/>
        </authorList>
    </citation>
    <scope>NUCLEOTIDE SEQUENCE [LARGE SCALE GENOMIC DNA]</scope>
    <source>
        <strain evidence="5">ATCC 15826 / DSM 8339 / NCTC 10426 / 6573</strain>
    </source>
</reference>
<comment type="similarity">
    <text evidence="1">Belongs to the transglycosylase Slt family.</text>
</comment>
<accession>C8NDD9</accession>
<evidence type="ECO:0000259" key="3">
    <source>
        <dbReference type="Pfam" id="PF01464"/>
    </source>
</evidence>